<evidence type="ECO:0000256" key="1">
    <source>
        <dbReference type="SAM" id="Phobius"/>
    </source>
</evidence>
<dbReference type="Pfam" id="PF20394">
    <property type="entry name" value="DUF6688"/>
    <property type="match status" value="1"/>
</dbReference>
<feature type="transmembrane region" description="Helical" evidence="1">
    <location>
        <begin position="42"/>
        <end position="62"/>
    </location>
</feature>
<feature type="domain" description="DUF6688" evidence="2">
    <location>
        <begin position="7"/>
        <end position="257"/>
    </location>
</feature>
<reference evidence="5" key="1">
    <citation type="journal article" date="2019" name="Int. J. Syst. Evol. Microbiol.">
        <title>The Global Catalogue of Microorganisms (GCM) 10K type strain sequencing project: providing services to taxonomists for standard genome sequencing and annotation.</title>
        <authorList>
            <consortium name="The Broad Institute Genomics Platform"/>
            <consortium name="The Broad Institute Genome Sequencing Center for Infectious Disease"/>
            <person name="Wu L."/>
            <person name="Ma J."/>
        </authorList>
    </citation>
    <scope>NUCLEOTIDE SEQUENCE [LARGE SCALE GENOMIC DNA]</scope>
    <source>
        <strain evidence="5">CGMCC 1.16306</strain>
    </source>
</reference>
<dbReference type="Pfam" id="PF23543">
    <property type="entry name" value="DUF6688_C"/>
    <property type="match status" value="1"/>
</dbReference>
<evidence type="ECO:0000259" key="2">
    <source>
        <dbReference type="Pfam" id="PF20394"/>
    </source>
</evidence>
<proteinExistence type="predicted"/>
<feature type="transmembrane region" description="Helical" evidence="1">
    <location>
        <begin position="90"/>
        <end position="110"/>
    </location>
</feature>
<keyword evidence="5" id="KW-1185">Reference proteome</keyword>
<dbReference type="InterPro" id="IPR046510">
    <property type="entry name" value="DUF6688_N"/>
</dbReference>
<protein>
    <submittedName>
        <fullName evidence="4">DUF6688 family protein</fullName>
    </submittedName>
</protein>
<dbReference type="EMBL" id="JBHSFW010000015">
    <property type="protein sequence ID" value="MFC4620030.1"/>
    <property type="molecule type" value="Genomic_DNA"/>
</dbReference>
<feature type="domain" description="DUF6688" evidence="3">
    <location>
        <begin position="263"/>
        <end position="374"/>
    </location>
</feature>
<dbReference type="InterPro" id="IPR056491">
    <property type="entry name" value="DUF6688_C"/>
</dbReference>
<organism evidence="4 5">
    <name type="scientific">Camelliibacillus cellulosilyticus</name>
    <dbReference type="NCBI Taxonomy" id="2174486"/>
    <lineage>
        <taxon>Bacteria</taxon>
        <taxon>Bacillati</taxon>
        <taxon>Bacillota</taxon>
        <taxon>Bacilli</taxon>
        <taxon>Bacillales</taxon>
        <taxon>Sporolactobacillaceae</taxon>
        <taxon>Camelliibacillus</taxon>
    </lineage>
</organism>
<feature type="transmembrane region" description="Helical" evidence="1">
    <location>
        <begin position="5"/>
        <end position="21"/>
    </location>
</feature>
<sequence>MYEMMGLVCLILLIYPFMRLLRSFRSRDSAREDGGKGEIPSLLYTIFLLLLLMIGFILNGFGVSGGSPLHVYAEIGRTFDSYASLSHHDILSAAALFVLGIVAYGALGIFKERLSPIGYIGSCSVLMLNILFTVLYITHTGVTHYKEGLDAVLVLQTGMLGLSLMYLSVLKKVFDRTLARQRAKGLDDHHPKKWTRILYRLAFVYPKMPWLWVIFLFPVFLILQLVLVLFGQGPDSFIRVFLDTSGYNYSQIPAPRPEVIPGDGHYLCTVAVKGNKKLVKPLRAGIRRGNRIAVNRQLLVANAFEHLLEDYLPKCHRAIRRLYDHYGYPLSKHIKTARSANVVYLLMKPLEWFFLLILYIVDREPENRIHIQYSELRK</sequence>
<evidence type="ECO:0000313" key="5">
    <source>
        <dbReference type="Proteomes" id="UP001596022"/>
    </source>
</evidence>
<keyword evidence="1" id="KW-0812">Transmembrane</keyword>
<comment type="caution">
    <text evidence="4">The sequence shown here is derived from an EMBL/GenBank/DDBJ whole genome shotgun (WGS) entry which is preliminary data.</text>
</comment>
<feature type="transmembrane region" description="Helical" evidence="1">
    <location>
        <begin position="151"/>
        <end position="170"/>
    </location>
</feature>
<keyword evidence="1" id="KW-1133">Transmembrane helix</keyword>
<name>A0ABV9GTQ8_9BACL</name>
<feature type="transmembrane region" description="Helical" evidence="1">
    <location>
        <begin position="210"/>
        <end position="230"/>
    </location>
</feature>
<accession>A0ABV9GTQ8</accession>
<feature type="transmembrane region" description="Helical" evidence="1">
    <location>
        <begin position="117"/>
        <end position="139"/>
    </location>
</feature>
<keyword evidence="1" id="KW-0472">Membrane</keyword>
<gene>
    <name evidence="4" type="ORF">ACFO4N_15055</name>
</gene>
<dbReference type="RefSeq" id="WP_376847124.1">
    <property type="nucleotide sequence ID" value="NZ_JBHSFW010000015.1"/>
</dbReference>
<evidence type="ECO:0000259" key="3">
    <source>
        <dbReference type="Pfam" id="PF23543"/>
    </source>
</evidence>
<evidence type="ECO:0000313" key="4">
    <source>
        <dbReference type="EMBL" id="MFC4620030.1"/>
    </source>
</evidence>
<dbReference type="Proteomes" id="UP001596022">
    <property type="component" value="Unassembled WGS sequence"/>
</dbReference>